<evidence type="ECO:0000259" key="7">
    <source>
        <dbReference type="PROSITE" id="PS50811"/>
    </source>
</evidence>
<dbReference type="SUPFAM" id="SSF118290">
    <property type="entry name" value="WRKY DNA-binding domain"/>
    <property type="match status" value="1"/>
</dbReference>
<dbReference type="GO" id="GO:0043565">
    <property type="term" value="F:sequence-specific DNA binding"/>
    <property type="evidence" value="ECO:0007669"/>
    <property type="project" value="InterPro"/>
</dbReference>
<dbReference type="Pfam" id="PF03106">
    <property type="entry name" value="WRKY"/>
    <property type="match status" value="1"/>
</dbReference>
<dbReference type="SMART" id="SM00774">
    <property type="entry name" value="WRKY"/>
    <property type="match status" value="1"/>
</dbReference>
<feature type="region of interest" description="Disordered" evidence="6">
    <location>
        <begin position="94"/>
        <end position="116"/>
    </location>
</feature>
<keyword evidence="5" id="KW-0539">Nucleus</keyword>
<dbReference type="OMA" id="HERRCAA"/>
<evidence type="ECO:0000256" key="3">
    <source>
        <dbReference type="ARBA" id="ARBA00023125"/>
    </source>
</evidence>
<dbReference type="HOGENOM" id="CLU_1178001_0_0_1"/>
<evidence type="ECO:0000256" key="6">
    <source>
        <dbReference type="SAM" id="MobiDB-lite"/>
    </source>
</evidence>
<evidence type="ECO:0000313" key="8">
    <source>
        <dbReference type="EnsemblPlants" id="OB01G44150.1"/>
    </source>
</evidence>
<feature type="compositionally biased region" description="Low complexity" evidence="6">
    <location>
        <begin position="190"/>
        <end position="199"/>
    </location>
</feature>
<feature type="domain" description="WRKY" evidence="7">
    <location>
        <begin position="123"/>
        <end position="185"/>
    </location>
</feature>
<evidence type="ECO:0000256" key="1">
    <source>
        <dbReference type="ARBA" id="ARBA00004123"/>
    </source>
</evidence>
<dbReference type="GO" id="GO:0003700">
    <property type="term" value="F:DNA-binding transcription factor activity"/>
    <property type="evidence" value="ECO:0007669"/>
    <property type="project" value="InterPro"/>
</dbReference>
<evidence type="ECO:0000256" key="2">
    <source>
        <dbReference type="ARBA" id="ARBA00023015"/>
    </source>
</evidence>
<protein>
    <recommendedName>
        <fullName evidence="7">WRKY domain-containing protein</fullName>
    </recommendedName>
</protein>
<sequence>MAFGQGTIEQLYRELAGGRQLSANLQALLEGPLDSRVQKEAVDVSRELGRVFMVSLYMLKPGSSSSIIPEEVARTTTPETRTDDSICLHTARKLKRTRSEEVPPRNGREEVKRTEVTPSPYKDGFLWRKYGQKNIQDSNYLRLYYKCTFSRERRCAAKKQVQQKDDGEPPMFLVTYLGEHTCQAQAQAVPGTPTTTAASSPPPTRRRAAGGSPAGRGGPSLFSRLLLPHAVGGGSA</sequence>
<dbReference type="GO" id="GO:0005634">
    <property type="term" value="C:nucleus"/>
    <property type="evidence" value="ECO:0007669"/>
    <property type="project" value="UniProtKB-SubCell"/>
</dbReference>
<dbReference type="Proteomes" id="UP000006038">
    <property type="component" value="Chromosome 1"/>
</dbReference>
<keyword evidence="2" id="KW-0805">Transcription regulation</keyword>
<evidence type="ECO:0000313" key="9">
    <source>
        <dbReference type="Proteomes" id="UP000006038"/>
    </source>
</evidence>
<dbReference type="PROSITE" id="PS50811">
    <property type="entry name" value="WRKY"/>
    <property type="match status" value="1"/>
</dbReference>
<evidence type="ECO:0000256" key="4">
    <source>
        <dbReference type="ARBA" id="ARBA00023163"/>
    </source>
</evidence>
<feature type="compositionally biased region" description="Basic and acidic residues" evidence="6">
    <location>
        <begin position="97"/>
        <end position="115"/>
    </location>
</feature>
<proteinExistence type="predicted"/>
<dbReference type="InterPro" id="IPR036576">
    <property type="entry name" value="WRKY_dom_sf"/>
</dbReference>
<organism evidence="8">
    <name type="scientific">Oryza brachyantha</name>
    <name type="common">malo sina</name>
    <dbReference type="NCBI Taxonomy" id="4533"/>
    <lineage>
        <taxon>Eukaryota</taxon>
        <taxon>Viridiplantae</taxon>
        <taxon>Streptophyta</taxon>
        <taxon>Embryophyta</taxon>
        <taxon>Tracheophyta</taxon>
        <taxon>Spermatophyta</taxon>
        <taxon>Magnoliopsida</taxon>
        <taxon>Liliopsida</taxon>
        <taxon>Poales</taxon>
        <taxon>Poaceae</taxon>
        <taxon>BOP clade</taxon>
        <taxon>Oryzoideae</taxon>
        <taxon>Oryzeae</taxon>
        <taxon>Oryzinae</taxon>
        <taxon>Oryza</taxon>
    </lineage>
</organism>
<reference evidence="8" key="1">
    <citation type="journal article" date="2013" name="Nat. Commun.">
        <title>Whole-genome sequencing of Oryza brachyantha reveals mechanisms underlying Oryza genome evolution.</title>
        <authorList>
            <person name="Chen J."/>
            <person name="Huang Q."/>
            <person name="Gao D."/>
            <person name="Wang J."/>
            <person name="Lang Y."/>
            <person name="Liu T."/>
            <person name="Li B."/>
            <person name="Bai Z."/>
            <person name="Luis Goicoechea J."/>
            <person name="Liang C."/>
            <person name="Chen C."/>
            <person name="Zhang W."/>
            <person name="Sun S."/>
            <person name="Liao Y."/>
            <person name="Zhang X."/>
            <person name="Yang L."/>
            <person name="Song C."/>
            <person name="Wang M."/>
            <person name="Shi J."/>
            <person name="Liu G."/>
            <person name="Liu J."/>
            <person name="Zhou H."/>
            <person name="Zhou W."/>
            <person name="Yu Q."/>
            <person name="An N."/>
            <person name="Chen Y."/>
            <person name="Cai Q."/>
            <person name="Wang B."/>
            <person name="Liu B."/>
            <person name="Min J."/>
            <person name="Huang Y."/>
            <person name="Wu H."/>
            <person name="Li Z."/>
            <person name="Zhang Y."/>
            <person name="Yin Y."/>
            <person name="Song W."/>
            <person name="Jiang J."/>
            <person name="Jackson S.A."/>
            <person name="Wing R.A."/>
            <person name="Wang J."/>
            <person name="Chen M."/>
        </authorList>
    </citation>
    <scope>NUCLEOTIDE SEQUENCE [LARGE SCALE GENOMIC DNA]</scope>
    <source>
        <strain evidence="8">cv. IRGC 101232</strain>
    </source>
</reference>
<dbReference type="InterPro" id="IPR044810">
    <property type="entry name" value="WRKY_plant"/>
</dbReference>
<keyword evidence="9" id="KW-1185">Reference proteome</keyword>
<name>J3L5A9_ORYBR</name>
<feature type="region of interest" description="Disordered" evidence="6">
    <location>
        <begin position="187"/>
        <end position="236"/>
    </location>
</feature>
<accession>J3L5A9</accession>
<dbReference type="Gene3D" id="2.20.25.80">
    <property type="entry name" value="WRKY domain"/>
    <property type="match status" value="1"/>
</dbReference>
<dbReference type="EnsemblPlants" id="OB01G44150.1">
    <property type="protein sequence ID" value="OB01G44150.1"/>
    <property type="gene ID" value="OB01G44150"/>
</dbReference>
<dbReference type="Gramene" id="OB01G44150.1">
    <property type="protein sequence ID" value="OB01G44150.1"/>
    <property type="gene ID" value="OB01G44150"/>
</dbReference>
<dbReference type="PANTHER" id="PTHR31282">
    <property type="entry name" value="WRKY TRANSCRIPTION FACTOR 21-RELATED"/>
    <property type="match status" value="1"/>
</dbReference>
<evidence type="ECO:0000256" key="5">
    <source>
        <dbReference type="ARBA" id="ARBA00023242"/>
    </source>
</evidence>
<dbReference type="AlphaFoldDB" id="J3L5A9"/>
<keyword evidence="3" id="KW-0238">DNA-binding</keyword>
<keyword evidence="4" id="KW-0804">Transcription</keyword>
<reference evidence="8" key="2">
    <citation type="submission" date="2013-04" db="UniProtKB">
        <authorList>
            <consortium name="EnsemblPlants"/>
        </authorList>
    </citation>
    <scope>IDENTIFICATION</scope>
</reference>
<comment type="subcellular location">
    <subcellularLocation>
        <location evidence="1">Nucleus</location>
    </subcellularLocation>
</comment>
<dbReference type="InterPro" id="IPR003657">
    <property type="entry name" value="WRKY_dom"/>
</dbReference>